<dbReference type="Proteomes" id="UP001500729">
    <property type="component" value="Unassembled WGS sequence"/>
</dbReference>
<evidence type="ECO:0000313" key="7">
    <source>
        <dbReference type="EMBL" id="GAA0515255.1"/>
    </source>
</evidence>
<sequence>MRGSSGRNPAAILLGVDLRLVEYFVAVIDHGSVTRAARELYIAQPSLSQAIRSLERRLGVELFHRTGRKLVLTPDGESFVEPARRILRDVERARAAVDEVRTTVAGTLDIAALATLAVDPLPELAGEFGRRHPGVLLNVIDPGGSAAVVAEVRRGRAELGLTDLSVRTETLRSLPLRTQEIVLVLPPAMAARLPDPVPLSAMADIPLVMEFGDTTTRALVDDAVRFVAVECAHRQAIWELVSHGAGATFLPRDLAERELDGVVLRSTEPRLERSVGVLFRPGPPSPAAEAFLSLIRDRPAPGTPGPRARAERGRTPGRKRG</sequence>
<name>A0ABP3MBC9_SACER</name>
<dbReference type="EMBL" id="BAAAGS010000006">
    <property type="protein sequence ID" value="GAA0515255.1"/>
    <property type="molecule type" value="Genomic_DNA"/>
</dbReference>
<dbReference type="PANTHER" id="PTHR30346">
    <property type="entry name" value="TRANSCRIPTIONAL DUAL REGULATOR HCAR-RELATED"/>
    <property type="match status" value="1"/>
</dbReference>
<evidence type="ECO:0000259" key="6">
    <source>
        <dbReference type="PROSITE" id="PS50931"/>
    </source>
</evidence>
<dbReference type="Gene3D" id="3.40.190.290">
    <property type="match status" value="1"/>
</dbReference>
<organism evidence="7 8">
    <name type="scientific">Saccharopolyspora erythraea</name>
    <name type="common">Streptomyces erythraeus</name>
    <dbReference type="NCBI Taxonomy" id="1836"/>
    <lineage>
        <taxon>Bacteria</taxon>
        <taxon>Bacillati</taxon>
        <taxon>Actinomycetota</taxon>
        <taxon>Actinomycetes</taxon>
        <taxon>Pseudonocardiales</taxon>
        <taxon>Pseudonocardiaceae</taxon>
        <taxon>Saccharopolyspora</taxon>
    </lineage>
</organism>
<keyword evidence="8" id="KW-1185">Reference proteome</keyword>
<dbReference type="PROSITE" id="PS50931">
    <property type="entry name" value="HTH_LYSR"/>
    <property type="match status" value="1"/>
</dbReference>
<dbReference type="InterPro" id="IPR036390">
    <property type="entry name" value="WH_DNA-bd_sf"/>
</dbReference>
<dbReference type="InterPro" id="IPR005119">
    <property type="entry name" value="LysR_subst-bd"/>
</dbReference>
<proteinExistence type="inferred from homology"/>
<feature type="domain" description="HTH lysR-type" evidence="6">
    <location>
        <begin position="16"/>
        <end position="73"/>
    </location>
</feature>
<reference evidence="8" key="1">
    <citation type="journal article" date="2019" name="Int. J. Syst. Evol. Microbiol.">
        <title>The Global Catalogue of Microorganisms (GCM) 10K type strain sequencing project: providing services to taxonomists for standard genome sequencing and annotation.</title>
        <authorList>
            <consortium name="The Broad Institute Genomics Platform"/>
            <consortium name="The Broad Institute Genome Sequencing Center for Infectious Disease"/>
            <person name="Wu L."/>
            <person name="Ma J."/>
        </authorList>
    </citation>
    <scope>NUCLEOTIDE SEQUENCE [LARGE SCALE GENOMIC DNA]</scope>
    <source>
        <strain evidence="8">JCM 10303</strain>
    </source>
</reference>
<keyword evidence="4" id="KW-0804">Transcription</keyword>
<dbReference type="Gene3D" id="1.10.10.10">
    <property type="entry name" value="Winged helix-like DNA-binding domain superfamily/Winged helix DNA-binding domain"/>
    <property type="match status" value="1"/>
</dbReference>
<dbReference type="InterPro" id="IPR036388">
    <property type="entry name" value="WH-like_DNA-bd_sf"/>
</dbReference>
<gene>
    <name evidence="7" type="ORF">GCM10009533_12750</name>
</gene>
<protein>
    <submittedName>
        <fullName evidence="7">LysR substrate-binding domain-containing protein</fullName>
    </submittedName>
</protein>
<evidence type="ECO:0000256" key="1">
    <source>
        <dbReference type="ARBA" id="ARBA00009437"/>
    </source>
</evidence>
<dbReference type="InterPro" id="IPR000847">
    <property type="entry name" value="LysR_HTH_N"/>
</dbReference>
<evidence type="ECO:0000256" key="5">
    <source>
        <dbReference type="SAM" id="MobiDB-lite"/>
    </source>
</evidence>
<dbReference type="PANTHER" id="PTHR30346:SF28">
    <property type="entry name" value="HTH-TYPE TRANSCRIPTIONAL REGULATOR CYNR"/>
    <property type="match status" value="1"/>
</dbReference>
<accession>A0ABP3MBC9</accession>
<feature type="region of interest" description="Disordered" evidence="5">
    <location>
        <begin position="295"/>
        <end position="321"/>
    </location>
</feature>
<dbReference type="SUPFAM" id="SSF53850">
    <property type="entry name" value="Periplasmic binding protein-like II"/>
    <property type="match status" value="1"/>
</dbReference>
<comment type="similarity">
    <text evidence="1">Belongs to the LysR transcriptional regulatory family.</text>
</comment>
<evidence type="ECO:0000256" key="2">
    <source>
        <dbReference type="ARBA" id="ARBA00023015"/>
    </source>
</evidence>
<dbReference type="PRINTS" id="PR00039">
    <property type="entry name" value="HTHLYSR"/>
</dbReference>
<dbReference type="CDD" id="cd05466">
    <property type="entry name" value="PBP2_LTTR_substrate"/>
    <property type="match status" value="1"/>
</dbReference>
<keyword evidence="3" id="KW-0238">DNA-binding</keyword>
<evidence type="ECO:0000313" key="8">
    <source>
        <dbReference type="Proteomes" id="UP001500729"/>
    </source>
</evidence>
<dbReference type="Pfam" id="PF00126">
    <property type="entry name" value="HTH_1"/>
    <property type="match status" value="1"/>
</dbReference>
<keyword evidence="2" id="KW-0805">Transcription regulation</keyword>
<evidence type="ECO:0000256" key="3">
    <source>
        <dbReference type="ARBA" id="ARBA00023125"/>
    </source>
</evidence>
<dbReference type="Pfam" id="PF03466">
    <property type="entry name" value="LysR_substrate"/>
    <property type="match status" value="1"/>
</dbReference>
<evidence type="ECO:0000256" key="4">
    <source>
        <dbReference type="ARBA" id="ARBA00023163"/>
    </source>
</evidence>
<comment type="caution">
    <text evidence="7">The sequence shown here is derived from an EMBL/GenBank/DDBJ whole genome shotgun (WGS) entry which is preliminary data.</text>
</comment>
<dbReference type="SUPFAM" id="SSF46785">
    <property type="entry name" value="Winged helix' DNA-binding domain"/>
    <property type="match status" value="1"/>
</dbReference>